<dbReference type="Proteomes" id="UP001524473">
    <property type="component" value="Unassembled WGS sequence"/>
</dbReference>
<gene>
    <name evidence="1" type="ORF">NE695_06090</name>
</gene>
<dbReference type="RefSeq" id="WP_256191699.1">
    <property type="nucleotide sequence ID" value="NZ_CATZHN010000060.1"/>
</dbReference>
<dbReference type="EMBL" id="JANFZH010000010">
    <property type="protein sequence ID" value="MCQ4839487.1"/>
    <property type="molecule type" value="Genomic_DNA"/>
</dbReference>
<sequence length="71" mass="7943">MSEQEAAGSKNSVAASLPAFPFIFIDTGRRVPAGTGREMKTEKSGYIPERIEISGHFYGYWADKRKDKSSW</sequence>
<keyword evidence="2" id="KW-1185">Reference proteome</keyword>
<organism evidence="1 2">
    <name type="scientific">Neglectibacter timonensis</name>
    <dbReference type="NCBI Taxonomy" id="1776382"/>
    <lineage>
        <taxon>Bacteria</taxon>
        <taxon>Bacillati</taxon>
        <taxon>Bacillota</taxon>
        <taxon>Clostridia</taxon>
        <taxon>Eubacteriales</taxon>
        <taxon>Oscillospiraceae</taxon>
        <taxon>Neglectibacter</taxon>
    </lineage>
</organism>
<proteinExistence type="predicted"/>
<evidence type="ECO:0000313" key="2">
    <source>
        <dbReference type="Proteomes" id="UP001524473"/>
    </source>
</evidence>
<comment type="caution">
    <text evidence="1">The sequence shown here is derived from an EMBL/GenBank/DDBJ whole genome shotgun (WGS) entry which is preliminary data.</text>
</comment>
<protein>
    <submittedName>
        <fullName evidence="1">Uncharacterized protein</fullName>
    </submittedName>
</protein>
<reference evidence="1 2" key="1">
    <citation type="submission" date="2022-06" db="EMBL/GenBank/DDBJ databases">
        <title>Isolation of gut microbiota from human fecal samples.</title>
        <authorList>
            <person name="Pamer E.G."/>
            <person name="Barat B."/>
            <person name="Waligurski E."/>
            <person name="Medina S."/>
            <person name="Paddock L."/>
            <person name="Mostad J."/>
        </authorList>
    </citation>
    <scope>NUCLEOTIDE SEQUENCE [LARGE SCALE GENOMIC DNA]</scope>
    <source>
        <strain evidence="1 2">DFI.9.73</strain>
    </source>
</reference>
<evidence type="ECO:0000313" key="1">
    <source>
        <dbReference type="EMBL" id="MCQ4839487.1"/>
    </source>
</evidence>
<accession>A0ABT1RXU5</accession>
<name>A0ABT1RXU5_9FIRM</name>